<keyword evidence="11" id="KW-1185">Reference proteome</keyword>
<protein>
    <submittedName>
        <fullName evidence="10">ABC transporter ATP-binding protein</fullName>
    </submittedName>
</protein>
<evidence type="ECO:0000256" key="4">
    <source>
        <dbReference type="ARBA" id="ARBA00022840"/>
    </source>
</evidence>
<dbReference type="PROSITE" id="PS50929">
    <property type="entry name" value="ABC_TM1F"/>
    <property type="match status" value="1"/>
</dbReference>
<proteinExistence type="predicted"/>
<dbReference type="Pfam" id="PF00005">
    <property type="entry name" value="ABC_tran"/>
    <property type="match status" value="1"/>
</dbReference>
<dbReference type="GO" id="GO:0005524">
    <property type="term" value="F:ATP binding"/>
    <property type="evidence" value="ECO:0007669"/>
    <property type="project" value="UniProtKB-KW"/>
</dbReference>
<name>A0ABY9WEY0_9BACI</name>
<dbReference type="GeneID" id="301125363"/>
<dbReference type="Proteomes" id="UP001303701">
    <property type="component" value="Chromosome"/>
</dbReference>
<dbReference type="CDD" id="cd07346">
    <property type="entry name" value="ABC_6TM_exporters"/>
    <property type="match status" value="1"/>
</dbReference>
<feature type="transmembrane region" description="Helical" evidence="7">
    <location>
        <begin position="236"/>
        <end position="259"/>
    </location>
</feature>
<keyword evidence="5 7" id="KW-1133">Transmembrane helix</keyword>
<keyword evidence="2 7" id="KW-0812">Transmembrane</keyword>
<evidence type="ECO:0000259" key="9">
    <source>
        <dbReference type="PROSITE" id="PS50929"/>
    </source>
</evidence>
<dbReference type="PROSITE" id="PS00211">
    <property type="entry name" value="ABC_TRANSPORTER_1"/>
    <property type="match status" value="1"/>
</dbReference>
<dbReference type="InterPro" id="IPR039421">
    <property type="entry name" value="Type_1_exporter"/>
</dbReference>
<dbReference type="RefSeq" id="WP_311067030.1">
    <property type="nucleotide sequence ID" value="NZ_CP134501.1"/>
</dbReference>
<dbReference type="SMART" id="SM00382">
    <property type="entry name" value="AAA"/>
    <property type="match status" value="1"/>
</dbReference>
<evidence type="ECO:0000256" key="7">
    <source>
        <dbReference type="SAM" id="Phobius"/>
    </source>
</evidence>
<dbReference type="InterPro" id="IPR003593">
    <property type="entry name" value="AAA+_ATPase"/>
</dbReference>
<keyword evidence="3" id="KW-0547">Nucleotide-binding</keyword>
<reference evidence="10 11" key="1">
    <citation type="submission" date="2023-09" db="EMBL/GenBank/DDBJ databases">
        <title>Different Types of Thermotolerant Ring-Cleaving Dioxygenases derived from Aeribacillus composti HB-1 applied for multiple aromatic hydrocarbons removal.</title>
        <authorList>
            <person name="Cao L."/>
            <person name="Li M."/>
            <person name="Ma T."/>
        </authorList>
    </citation>
    <scope>NUCLEOTIDE SEQUENCE [LARGE SCALE GENOMIC DNA]</scope>
    <source>
        <strain evidence="10 11">HB-1</strain>
    </source>
</reference>
<gene>
    <name evidence="10" type="ORF">RI196_05275</name>
</gene>
<feature type="domain" description="ABC transporter" evidence="8">
    <location>
        <begin position="333"/>
        <end position="556"/>
    </location>
</feature>
<feature type="transmembrane region" description="Helical" evidence="7">
    <location>
        <begin position="52"/>
        <end position="69"/>
    </location>
</feature>
<evidence type="ECO:0000256" key="6">
    <source>
        <dbReference type="ARBA" id="ARBA00023136"/>
    </source>
</evidence>
<dbReference type="Gene3D" id="1.20.1560.10">
    <property type="entry name" value="ABC transporter type 1, transmembrane domain"/>
    <property type="match status" value="1"/>
</dbReference>
<dbReference type="InterPro" id="IPR003439">
    <property type="entry name" value="ABC_transporter-like_ATP-bd"/>
</dbReference>
<evidence type="ECO:0000256" key="1">
    <source>
        <dbReference type="ARBA" id="ARBA00004651"/>
    </source>
</evidence>
<organism evidence="10 11">
    <name type="scientific">Aeribacillus composti</name>
    <dbReference type="NCBI Taxonomy" id="1868734"/>
    <lineage>
        <taxon>Bacteria</taxon>
        <taxon>Bacillati</taxon>
        <taxon>Bacillota</taxon>
        <taxon>Bacilli</taxon>
        <taxon>Bacillales</taxon>
        <taxon>Bacillaceae</taxon>
        <taxon>Aeribacillus</taxon>
    </lineage>
</organism>
<comment type="subcellular location">
    <subcellularLocation>
        <location evidence="1">Cell membrane</location>
        <topology evidence="1">Multi-pass membrane protein</topology>
    </subcellularLocation>
</comment>
<dbReference type="PANTHER" id="PTHR43394">
    <property type="entry name" value="ATP-DEPENDENT PERMEASE MDL1, MITOCHONDRIAL"/>
    <property type="match status" value="1"/>
</dbReference>
<evidence type="ECO:0000313" key="10">
    <source>
        <dbReference type="EMBL" id="WNF34079.1"/>
    </source>
</evidence>
<feature type="domain" description="ABC transmembrane type-1" evidence="9">
    <location>
        <begin position="21"/>
        <end position="300"/>
    </location>
</feature>
<feature type="transmembrane region" description="Helical" evidence="7">
    <location>
        <begin position="144"/>
        <end position="172"/>
    </location>
</feature>
<sequence>MNNSVKLLFSYLKEFKKSLSIAFLLLVVLSAITVLPGLIIKNIFDFGIAKKDYHYVLLFSAILALIYVIKSMLNYFSNVVFTKVSQNIVLKLRQNISTRLLKLPMEFFNFYPSGYITSRLNEVNNIGGLFSANTFKILLSFLELFATLIILAAINFKLTLILCLLMPAYYIISNKFLSSIFHISTETAEKSAVLNNKIQQSVQGIEEVKNLSVEDKETEKINSAAKDLVDANIKQSIFYSIGMELIVLVGSLSSVLLIVMGGKDVIINSMTIGGYMVFMNYLPRLYSPIQNISATVLTIQPALVSLKRLHIFIEQIGEDEEQNKVKINDIKSIEFKGVSFRYKEDQPYILNNVSFSLAPADKLLIKGKNGTGKTTILRILMGLYNVQKGKGQVLINGIPIDDIDKKSLRKNIGIVSQKIYLFNDTIENNIKYGVENVDSNTYMEVLRTTGLDDIIEKLPDKENTLVGENGKNLSGGQIQRIAIARALLKGANIIMFDEAISHMDFSGKEKIKKLIESGSSNSIFIIIDHSNDFDTVCNKIIHLHDHPQGEATIAAN</sequence>
<dbReference type="SUPFAM" id="SSF90123">
    <property type="entry name" value="ABC transporter transmembrane region"/>
    <property type="match status" value="1"/>
</dbReference>
<dbReference type="InterPro" id="IPR011527">
    <property type="entry name" value="ABC1_TM_dom"/>
</dbReference>
<dbReference type="InterPro" id="IPR017871">
    <property type="entry name" value="ABC_transporter-like_CS"/>
</dbReference>
<evidence type="ECO:0000256" key="5">
    <source>
        <dbReference type="ARBA" id="ARBA00022989"/>
    </source>
</evidence>
<dbReference type="EMBL" id="CP134501">
    <property type="protein sequence ID" value="WNF34079.1"/>
    <property type="molecule type" value="Genomic_DNA"/>
</dbReference>
<dbReference type="InterPro" id="IPR036640">
    <property type="entry name" value="ABC1_TM_sf"/>
</dbReference>
<feature type="transmembrane region" description="Helical" evidence="7">
    <location>
        <begin position="20"/>
        <end position="40"/>
    </location>
</feature>
<dbReference type="PROSITE" id="PS50893">
    <property type="entry name" value="ABC_TRANSPORTER_2"/>
    <property type="match status" value="1"/>
</dbReference>
<feature type="transmembrane region" description="Helical" evidence="7">
    <location>
        <begin position="265"/>
        <end position="282"/>
    </location>
</feature>
<dbReference type="PANTHER" id="PTHR43394:SF1">
    <property type="entry name" value="ATP-BINDING CASSETTE SUB-FAMILY B MEMBER 10, MITOCHONDRIAL"/>
    <property type="match status" value="1"/>
</dbReference>
<dbReference type="SUPFAM" id="SSF52540">
    <property type="entry name" value="P-loop containing nucleoside triphosphate hydrolases"/>
    <property type="match status" value="1"/>
</dbReference>
<accession>A0ABY9WEY0</accession>
<dbReference type="Gene3D" id="3.40.50.300">
    <property type="entry name" value="P-loop containing nucleotide triphosphate hydrolases"/>
    <property type="match status" value="1"/>
</dbReference>
<keyword evidence="6 7" id="KW-0472">Membrane</keyword>
<evidence type="ECO:0000259" key="8">
    <source>
        <dbReference type="PROSITE" id="PS50893"/>
    </source>
</evidence>
<dbReference type="InterPro" id="IPR027417">
    <property type="entry name" value="P-loop_NTPase"/>
</dbReference>
<keyword evidence="4 10" id="KW-0067">ATP-binding</keyword>
<evidence type="ECO:0000256" key="2">
    <source>
        <dbReference type="ARBA" id="ARBA00022692"/>
    </source>
</evidence>
<evidence type="ECO:0000313" key="11">
    <source>
        <dbReference type="Proteomes" id="UP001303701"/>
    </source>
</evidence>
<dbReference type="Pfam" id="PF00664">
    <property type="entry name" value="ABC_membrane"/>
    <property type="match status" value="1"/>
</dbReference>
<evidence type="ECO:0000256" key="3">
    <source>
        <dbReference type="ARBA" id="ARBA00022741"/>
    </source>
</evidence>